<reference evidence="3" key="1">
    <citation type="submission" date="2017-04" db="EMBL/GenBank/DDBJ databases">
        <authorList>
            <person name="Varghese N."/>
            <person name="Submissions S."/>
        </authorList>
    </citation>
    <scope>NUCLEOTIDE SEQUENCE [LARGE SCALE GENOMIC DNA]</scope>
    <source>
        <strain evidence="3">RKEM611</strain>
    </source>
</reference>
<dbReference type="EMBL" id="FWZT01000050">
    <property type="protein sequence ID" value="SMF83889.1"/>
    <property type="molecule type" value="Genomic_DNA"/>
</dbReference>
<accession>A0A1Y6CRA5</accession>
<keyword evidence="2" id="KW-0863">Zinc-finger</keyword>
<dbReference type="Proteomes" id="UP000192907">
    <property type="component" value="Unassembled WGS sequence"/>
</dbReference>
<evidence type="ECO:0000313" key="3">
    <source>
        <dbReference type="Proteomes" id="UP000192907"/>
    </source>
</evidence>
<gene>
    <name evidence="2" type="ORF">SAMN06296036_1506</name>
</gene>
<dbReference type="OrthoDB" id="1014181at2"/>
<dbReference type="InterPro" id="IPR029261">
    <property type="entry name" value="Transposase_Znf"/>
</dbReference>
<name>A0A1Y6CRA5_9BACT</name>
<protein>
    <submittedName>
        <fullName evidence="2">Zinc-finger of transposase IS204/IS1001/IS1096/IS1165</fullName>
    </submittedName>
</protein>
<dbReference type="Pfam" id="PF14690">
    <property type="entry name" value="Zn_ribbon_ISL3"/>
    <property type="match status" value="1"/>
</dbReference>
<keyword evidence="2" id="KW-0479">Metal-binding</keyword>
<organism evidence="2 3">
    <name type="scientific">Pseudobacteriovorax antillogorgiicola</name>
    <dbReference type="NCBI Taxonomy" id="1513793"/>
    <lineage>
        <taxon>Bacteria</taxon>
        <taxon>Pseudomonadati</taxon>
        <taxon>Bdellovibrionota</taxon>
        <taxon>Oligoflexia</taxon>
        <taxon>Oligoflexales</taxon>
        <taxon>Pseudobacteriovoracaceae</taxon>
        <taxon>Pseudobacteriovorax</taxon>
    </lineage>
</organism>
<feature type="domain" description="Transposase IS204/IS1001/IS1096/IS1165 zinc-finger" evidence="1">
    <location>
        <begin position="40"/>
        <end position="84"/>
    </location>
</feature>
<dbReference type="RefSeq" id="WP_132326402.1">
    <property type="nucleotide sequence ID" value="NZ_FWZT01000050.1"/>
</dbReference>
<dbReference type="GO" id="GO:0008270">
    <property type="term" value="F:zinc ion binding"/>
    <property type="evidence" value="ECO:0007669"/>
    <property type="project" value="UniProtKB-KW"/>
</dbReference>
<sequence>MLPEQTLSRFLLLPELKLTHVIPVSRSGGIYNAEKVSDFEVCPKCASKCDKIYDRRWITVRDEPIRGKYVILKIRKRRFFCKKCQKPFTEPISGVRGRGQQKDFAVLCCGLLRTSST</sequence>
<evidence type="ECO:0000313" key="2">
    <source>
        <dbReference type="EMBL" id="SMF83889.1"/>
    </source>
</evidence>
<dbReference type="STRING" id="1513793.SAMN06296036_1506"/>
<dbReference type="AlphaFoldDB" id="A0A1Y6CRA5"/>
<proteinExistence type="predicted"/>
<keyword evidence="2" id="KW-0862">Zinc</keyword>
<evidence type="ECO:0000259" key="1">
    <source>
        <dbReference type="Pfam" id="PF14690"/>
    </source>
</evidence>
<keyword evidence="3" id="KW-1185">Reference proteome</keyword>